<gene>
    <name evidence="4" type="ORF">D7318_17240</name>
    <name evidence="3" type="ORF">D7319_17680</name>
</gene>
<dbReference type="InterPro" id="IPR012495">
    <property type="entry name" value="TadE-like_dom"/>
</dbReference>
<dbReference type="EMBL" id="RBDX01000013">
    <property type="protein sequence ID" value="RKN07892.1"/>
    <property type="molecule type" value="Genomic_DNA"/>
</dbReference>
<dbReference type="AlphaFoldDB" id="A0A3A9W5B3"/>
<evidence type="ECO:0000313" key="4">
    <source>
        <dbReference type="EMBL" id="RKN20654.1"/>
    </source>
</evidence>
<evidence type="ECO:0000313" key="3">
    <source>
        <dbReference type="EMBL" id="RKN07892.1"/>
    </source>
</evidence>
<reference evidence="5 6" key="1">
    <citation type="submission" date="2018-09" db="EMBL/GenBank/DDBJ databases">
        <title>Streptomyces sp. nov. DS1-2, an endophytic actinomycete isolated from roots of Dendrobium scabrilingue.</title>
        <authorList>
            <person name="Kuncharoen N."/>
            <person name="Kudo T."/>
            <person name="Ohkuma M."/>
            <person name="Yuki M."/>
            <person name="Tanasupawat S."/>
        </authorList>
    </citation>
    <scope>NUCLEOTIDE SEQUENCE [LARGE SCALE GENOMIC DNA]</scope>
    <source>
        <strain evidence="3 6">AZ1-7</strain>
        <strain evidence="4 5">DS1-2</strain>
    </source>
</reference>
<protein>
    <submittedName>
        <fullName evidence="3">Pilus assembly protein</fullName>
    </submittedName>
</protein>
<proteinExistence type="predicted"/>
<evidence type="ECO:0000313" key="6">
    <source>
        <dbReference type="Proteomes" id="UP000275024"/>
    </source>
</evidence>
<evidence type="ECO:0000259" key="2">
    <source>
        <dbReference type="Pfam" id="PF07811"/>
    </source>
</evidence>
<evidence type="ECO:0000256" key="1">
    <source>
        <dbReference type="SAM" id="Phobius"/>
    </source>
</evidence>
<accession>A0A3A9W5B3</accession>
<evidence type="ECO:0000313" key="5">
    <source>
        <dbReference type="Proteomes" id="UP000268652"/>
    </source>
</evidence>
<comment type="caution">
    <text evidence="3">The sequence shown here is derived from an EMBL/GenBank/DDBJ whole genome shotgun (WGS) entry which is preliminary data.</text>
</comment>
<keyword evidence="5" id="KW-1185">Reference proteome</keyword>
<feature type="domain" description="TadE-like" evidence="2">
    <location>
        <begin position="14"/>
        <end position="56"/>
    </location>
</feature>
<sequence>MRRVGLRAGRGDRGMTTVEVVILAPLIIAFILVLVAFGQLVSGRGAVNGAARDAARAGSLERSTQAAMREARAVAEAQLGDVCVGGTVRVDATTPPGHQPGTLFGIEVTCRVRGLDLLGVPVTNTMSGTSSSPIDPYRRSG</sequence>
<feature type="transmembrane region" description="Helical" evidence="1">
    <location>
        <begin position="20"/>
        <end position="41"/>
    </location>
</feature>
<dbReference type="Pfam" id="PF07811">
    <property type="entry name" value="TadE"/>
    <property type="match status" value="1"/>
</dbReference>
<keyword evidence="1" id="KW-0812">Transmembrane</keyword>
<dbReference type="Proteomes" id="UP000275024">
    <property type="component" value="Unassembled WGS sequence"/>
</dbReference>
<dbReference type="RefSeq" id="WP_120698008.1">
    <property type="nucleotide sequence ID" value="NZ_RBDX01000013.1"/>
</dbReference>
<keyword evidence="1" id="KW-1133">Transmembrane helix</keyword>
<dbReference type="OrthoDB" id="4327473at2"/>
<organism evidence="3 6">
    <name type="scientific">Streptomyces radicis</name>
    <dbReference type="NCBI Taxonomy" id="1750517"/>
    <lineage>
        <taxon>Bacteria</taxon>
        <taxon>Bacillati</taxon>
        <taxon>Actinomycetota</taxon>
        <taxon>Actinomycetes</taxon>
        <taxon>Kitasatosporales</taxon>
        <taxon>Streptomycetaceae</taxon>
        <taxon>Streptomyces</taxon>
    </lineage>
</organism>
<keyword evidence="1" id="KW-0472">Membrane</keyword>
<name>A0A3A9W5B3_9ACTN</name>
<dbReference type="Proteomes" id="UP000268652">
    <property type="component" value="Unassembled WGS sequence"/>
</dbReference>
<dbReference type="EMBL" id="RBDY01000012">
    <property type="protein sequence ID" value="RKN20654.1"/>
    <property type="molecule type" value="Genomic_DNA"/>
</dbReference>